<evidence type="ECO:0000313" key="2">
    <source>
        <dbReference type="EMBL" id="CAL1696934.1"/>
    </source>
</evidence>
<dbReference type="Proteomes" id="UP001497453">
    <property type="component" value="Chromosome 1"/>
</dbReference>
<accession>A0ABP1CQ93</accession>
<keyword evidence="3" id="KW-1185">Reference proteome</keyword>
<evidence type="ECO:0000313" key="3">
    <source>
        <dbReference type="Proteomes" id="UP001497453"/>
    </source>
</evidence>
<name>A0ABP1CQ93_9APHY</name>
<evidence type="ECO:0000256" key="1">
    <source>
        <dbReference type="SAM" id="MobiDB-lite"/>
    </source>
</evidence>
<reference evidence="3" key="1">
    <citation type="submission" date="2024-04" db="EMBL/GenBank/DDBJ databases">
        <authorList>
            <person name="Shaw F."/>
            <person name="Minotto A."/>
        </authorList>
    </citation>
    <scope>NUCLEOTIDE SEQUENCE [LARGE SCALE GENOMIC DNA]</scope>
</reference>
<feature type="region of interest" description="Disordered" evidence="1">
    <location>
        <begin position="251"/>
        <end position="355"/>
    </location>
</feature>
<feature type="compositionally biased region" description="Low complexity" evidence="1">
    <location>
        <begin position="311"/>
        <end position="330"/>
    </location>
</feature>
<protein>
    <submittedName>
        <fullName evidence="2">Uncharacterized protein</fullName>
    </submittedName>
</protein>
<organism evidence="2 3">
    <name type="scientific">Somion occarium</name>
    <dbReference type="NCBI Taxonomy" id="3059160"/>
    <lineage>
        <taxon>Eukaryota</taxon>
        <taxon>Fungi</taxon>
        <taxon>Dikarya</taxon>
        <taxon>Basidiomycota</taxon>
        <taxon>Agaricomycotina</taxon>
        <taxon>Agaricomycetes</taxon>
        <taxon>Polyporales</taxon>
        <taxon>Cerrenaceae</taxon>
        <taxon>Somion</taxon>
    </lineage>
</organism>
<feature type="compositionally biased region" description="Basic and acidic residues" evidence="1">
    <location>
        <begin position="295"/>
        <end position="305"/>
    </location>
</feature>
<feature type="compositionally biased region" description="Polar residues" evidence="1">
    <location>
        <begin position="274"/>
        <end position="288"/>
    </location>
</feature>
<dbReference type="EMBL" id="OZ037944">
    <property type="protein sequence ID" value="CAL1696934.1"/>
    <property type="molecule type" value="Genomic_DNA"/>
</dbReference>
<gene>
    <name evidence="2" type="ORF">GFSPODELE1_LOCUS1412</name>
</gene>
<sequence length="567" mass="62496">MAQKSFSIVTPSIVPFLQNVQLLFTVTANGDQTDLIEANTVFAWELISLSAESSQEICLTWSPGCNFSLRRKNTFDSMSISRRVEPGTYIDFDGHRQWDINTFYCGNENQIIAFNRSNGAEEFVLGAIVKTGIVKKEFQPYVLLKELQTKEGLATDIPCFLQAYIVNGCIRHHLVTEPLRNGLFRQGDKPVPLRLDQLPEKSRYYLYFSDDGRIELSSNNGLIISSQPLDSSTNFSSSSVEMKVSMRSLENTEFHQRTSEGAPPHTKPKIPVSPTISKSLPSFESKVTASPAEPHTTDIRDESCESSRPLSTSQSATSRSQSPKASSPSRCQPQRVEELAPTRPRSSPLDGCGNASRGLKLDMDCNTESFTSSSPQLAFAELSHVRPSPSEIGRNWSLTSSQQTLPRDASLLFRSSQDPSSYLPPLDLTSAVPFKPSSDLVVENDEYMKAQDSYPAESGDMETSKCSASEAKWKSSLQSAAQCLSNEVRILGTERSGGTLDVEIVDLIPLRNALRQAAQLIDGQVPHRDDVWGRATLAQFGSQVMPLLTTFLAESPAWNGFKNPALS</sequence>
<proteinExistence type="predicted"/>